<name>A0ABR7FTB2_9FIRM</name>
<sequence length="65" mass="7106">MIVPKKAQIRKIKAGKKQAKVYVRKSPGKPSGYQICWSAGKKFSKSKSVSAARTAILEVTAREKG</sequence>
<keyword evidence="2" id="KW-1185">Reference proteome</keyword>
<evidence type="ECO:0000313" key="2">
    <source>
        <dbReference type="Proteomes" id="UP000635828"/>
    </source>
</evidence>
<reference evidence="1 2" key="1">
    <citation type="submission" date="2020-08" db="EMBL/GenBank/DDBJ databases">
        <title>Genome public.</title>
        <authorList>
            <person name="Liu C."/>
            <person name="Sun Q."/>
        </authorList>
    </citation>
    <scope>NUCLEOTIDE SEQUENCE [LARGE SCALE GENOMIC DNA]</scope>
    <source>
        <strain evidence="1 2">NSJ-7</strain>
    </source>
</reference>
<proteinExistence type="predicted"/>
<gene>
    <name evidence="1" type="ORF">H8S22_12700</name>
</gene>
<evidence type="ECO:0000313" key="1">
    <source>
        <dbReference type="EMBL" id="MBC5678427.1"/>
    </source>
</evidence>
<accession>A0ABR7FTB2</accession>
<dbReference type="Proteomes" id="UP000635828">
    <property type="component" value="Unassembled WGS sequence"/>
</dbReference>
<comment type="caution">
    <text evidence="1">The sequence shown here is derived from an EMBL/GenBank/DDBJ whole genome shotgun (WGS) entry which is preliminary data.</text>
</comment>
<dbReference type="RefSeq" id="WP_024728646.1">
    <property type="nucleotide sequence ID" value="NZ_JACOOS010000016.1"/>
</dbReference>
<organism evidence="1 2">
    <name type="scientific">Anaerostipes hominis</name>
    <name type="common">ex Liu et al. 2021</name>
    <dbReference type="NCBI Taxonomy" id="2763018"/>
    <lineage>
        <taxon>Bacteria</taxon>
        <taxon>Bacillati</taxon>
        <taxon>Bacillota</taxon>
        <taxon>Clostridia</taxon>
        <taxon>Lachnospirales</taxon>
        <taxon>Lachnospiraceae</taxon>
        <taxon>Anaerostipes</taxon>
    </lineage>
</organism>
<evidence type="ECO:0008006" key="3">
    <source>
        <dbReference type="Google" id="ProtNLM"/>
    </source>
</evidence>
<protein>
    <recommendedName>
        <fullName evidence="3">AP2-like integrase N-terminal domain-containing protein</fullName>
    </recommendedName>
</protein>
<dbReference type="EMBL" id="JACOOS010000016">
    <property type="protein sequence ID" value="MBC5678427.1"/>
    <property type="molecule type" value="Genomic_DNA"/>
</dbReference>